<dbReference type="PANTHER" id="PTHR43226">
    <property type="entry name" value="XAA-PRO AMINOPEPTIDASE 3"/>
    <property type="match status" value="1"/>
</dbReference>
<keyword evidence="8" id="KW-0482">Metalloprotease</keyword>
<dbReference type="CDD" id="cd01087">
    <property type="entry name" value="Prolidase"/>
    <property type="match status" value="1"/>
</dbReference>
<feature type="domain" description="Aminopeptidase P N-terminal" evidence="14">
    <location>
        <begin position="8"/>
        <end position="148"/>
    </location>
</feature>
<dbReference type="STRING" id="28092.WM40_00440"/>
<keyword evidence="9" id="KW-0464">Manganese</keyword>
<dbReference type="InterPro" id="IPR007865">
    <property type="entry name" value="Aminopep_P_N"/>
</dbReference>
<dbReference type="EMBL" id="LAQU01000001">
    <property type="protein sequence ID" value="KKB65387.1"/>
    <property type="molecule type" value="Genomic_DNA"/>
</dbReference>
<dbReference type="PANTHER" id="PTHR43226:SF4">
    <property type="entry name" value="XAA-PRO AMINOPEPTIDASE 3"/>
    <property type="match status" value="1"/>
</dbReference>
<dbReference type="SUPFAM" id="SSF55920">
    <property type="entry name" value="Creatinase/aminopeptidase"/>
    <property type="match status" value="1"/>
</dbReference>
<evidence type="ECO:0000259" key="14">
    <source>
        <dbReference type="SMART" id="SM01011"/>
    </source>
</evidence>
<dbReference type="Pfam" id="PF00557">
    <property type="entry name" value="Peptidase_M24"/>
    <property type="match status" value="1"/>
</dbReference>
<dbReference type="InterPro" id="IPR029149">
    <property type="entry name" value="Creatin/AminoP/Spt16_N"/>
</dbReference>
<keyword evidence="5" id="KW-0645">Protease</keyword>
<comment type="similarity">
    <text evidence="3 13">Belongs to the peptidase M24B family.</text>
</comment>
<comment type="catalytic activity">
    <reaction evidence="1">
        <text>Release of any N-terminal amino acid, including proline, that is linked to proline, even from a dipeptide or tripeptide.</text>
        <dbReference type="EC" id="3.4.11.9"/>
    </reaction>
</comment>
<keyword evidence="7" id="KW-0378">Hydrolase</keyword>
<dbReference type="GO" id="GO:0006508">
    <property type="term" value="P:proteolysis"/>
    <property type="evidence" value="ECO:0007669"/>
    <property type="project" value="UniProtKB-KW"/>
</dbReference>
<dbReference type="Pfam" id="PF05195">
    <property type="entry name" value="AMP_N"/>
    <property type="match status" value="1"/>
</dbReference>
<dbReference type="EC" id="3.4.11.9" evidence="4"/>
<dbReference type="InterPro" id="IPR052433">
    <property type="entry name" value="X-Pro_dipept-like"/>
</dbReference>
<comment type="cofactor">
    <cofactor evidence="2">
        <name>Mn(2+)</name>
        <dbReference type="ChEBI" id="CHEBI:29035"/>
    </cofactor>
</comment>
<evidence type="ECO:0000313" key="16">
    <source>
        <dbReference type="Proteomes" id="UP000033618"/>
    </source>
</evidence>
<protein>
    <recommendedName>
        <fullName evidence="10">Xaa-Pro aminopeptidase</fullName>
        <ecNumber evidence="4">3.4.11.9</ecNumber>
    </recommendedName>
    <alternativeName>
        <fullName evidence="11">Aminopeptidase P II</fullName>
    </alternativeName>
    <alternativeName>
        <fullName evidence="12">X-Pro aminopeptidase</fullName>
    </alternativeName>
</protein>
<evidence type="ECO:0000256" key="4">
    <source>
        <dbReference type="ARBA" id="ARBA00012574"/>
    </source>
</evidence>
<comment type="caution">
    <text evidence="15">The sequence shown here is derived from an EMBL/GenBank/DDBJ whole genome shotgun (WGS) entry which is preliminary data.</text>
</comment>
<dbReference type="InterPro" id="IPR036005">
    <property type="entry name" value="Creatinase/aminopeptidase-like"/>
</dbReference>
<dbReference type="SMART" id="SM01011">
    <property type="entry name" value="AMP_N"/>
    <property type="match status" value="1"/>
</dbReference>
<evidence type="ECO:0000256" key="2">
    <source>
        <dbReference type="ARBA" id="ARBA00001936"/>
    </source>
</evidence>
<sequence>MLAPQRAFAPDVFAARRAKIADALRAAGGGIAIIASAPVPVRSRDSEFPYRQDSSFFYLTGFAEPDALLVIDSRGRGTASQPVSTLFCREKDPLRETWEGFHYGPLAAQEAFGFDLALPNSARDGQLPDCLTGAAVLAYPLLTHGALEADIARWLREARGRRRVVTPGSILDLARIVEPMRQIKDPHEIDRMRTAGRISAQAHIRAMQTARVGMPEYVLEAELLYHFRRSGAQAPAYTSIVAGGANACTLHYPAGDYVLRDGDLVLIDAACELDGYASDITRTFPANGRFTGPQRTLYDIVLAANDAAITATRPGARFDDAHQAALRVLVQGMLDTGLLRANDHGSVEDVIADRAYSRFYMHSTGHWLGLDVHDCGDYVEAPTAATVDANGRPGPDADNVAQAPRSTLLTPGMVSTIEPGLYVRRADDVPSEYWDIGIRIEDNVVVTDAGCALLTRDVPVAADEIEALMRAA</sequence>
<name>A0A0F5K775_9BURK</name>
<evidence type="ECO:0000256" key="10">
    <source>
        <dbReference type="ARBA" id="ARBA00069363"/>
    </source>
</evidence>
<gene>
    <name evidence="15" type="ORF">WM40_00440</name>
</gene>
<keyword evidence="15" id="KW-0031">Aminopeptidase</keyword>
<evidence type="ECO:0000256" key="5">
    <source>
        <dbReference type="ARBA" id="ARBA00022670"/>
    </source>
</evidence>
<organism evidence="15 16">
    <name type="scientific">Robbsia andropogonis</name>
    <dbReference type="NCBI Taxonomy" id="28092"/>
    <lineage>
        <taxon>Bacteria</taxon>
        <taxon>Pseudomonadati</taxon>
        <taxon>Pseudomonadota</taxon>
        <taxon>Betaproteobacteria</taxon>
        <taxon>Burkholderiales</taxon>
        <taxon>Burkholderiaceae</taxon>
        <taxon>Robbsia</taxon>
    </lineage>
</organism>
<evidence type="ECO:0000256" key="7">
    <source>
        <dbReference type="ARBA" id="ARBA00022801"/>
    </source>
</evidence>
<dbReference type="GO" id="GO:0070006">
    <property type="term" value="F:metalloaminopeptidase activity"/>
    <property type="evidence" value="ECO:0007669"/>
    <property type="project" value="InterPro"/>
</dbReference>
<reference evidence="15 16" key="1">
    <citation type="submission" date="2015-03" db="EMBL/GenBank/DDBJ databases">
        <title>Draft Genome Sequence of Burkholderia andropogonis type strain ICMP2807, isolated from Sorghum bicolor.</title>
        <authorList>
            <person name="Lopes-Santos L."/>
            <person name="Castro D.B."/>
            <person name="Ottoboni L.M."/>
            <person name="Park D."/>
            <person name="Weirc B.S."/>
            <person name="Destefano S.A."/>
        </authorList>
    </citation>
    <scope>NUCLEOTIDE SEQUENCE [LARGE SCALE GENOMIC DNA]</scope>
    <source>
        <strain evidence="15 16">ICMP2807</strain>
    </source>
</reference>
<dbReference type="PATRIC" id="fig|28092.6.peg.98"/>
<dbReference type="InterPro" id="IPR001131">
    <property type="entry name" value="Peptidase_M24B_aminopep-P_CS"/>
</dbReference>
<keyword evidence="16" id="KW-1185">Reference proteome</keyword>
<dbReference type="FunFam" id="3.90.230.10:FF:000002">
    <property type="entry name" value="Xaa-Pro aminopeptidase 3"/>
    <property type="match status" value="1"/>
</dbReference>
<dbReference type="Gene3D" id="3.40.350.10">
    <property type="entry name" value="Creatinase/prolidase N-terminal domain"/>
    <property type="match status" value="1"/>
</dbReference>
<dbReference type="GO" id="GO:0030145">
    <property type="term" value="F:manganese ion binding"/>
    <property type="evidence" value="ECO:0007669"/>
    <property type="project" value="InterPro"/>
</dbReference>
<evidence type="ECO:0000313" key="15">
    <source>
        <dbReference type="EMBL" id="KKB65387.1"/>
    </source>
</evidence>
<evidence type="ECO:0000256" key="9">
    <source>
        <dbReference type="ARBA" id="ARBA00023211"/>
    </source>
</evidence>
<dbReference type="AlphaFoldDB" id="A0A0F5K775"/>
<proteinExistence type="inferred from homology"/>
<evidence type="ECO:0000256" key="1">
    <source>
        <dbReference type="ARBA" id="ARBA00001424"/>
    </source>
</evidence>
<evidence type="ECO:0000256" key="8">
    <source>
        <dbReference type="ARBA" id="ARBA00023049"/>
    </source>
</evidence>
<dbReference type="GO" id="GO:0005829">
    <property type="term" value="C:cytosol"/>
    <property type="evidence" value="ECO:0007669"/>
    <property type="project" value="TreeGrafter"/>
</dbReference>
<dbReference type="PROSITE" id="PS00491">
    <property type="entry name" value="PROLINE_PEPTIDASE"/>
    <property type="match status" value="1"/>
</dbReference>
<evidence type="ECO:0000256" key="6">
    <source>
        <dbReference type="ARBA" id="ARBA00022723"/>
    </source>
</evidence>
<keyword evidence="6 13" id="KW-0479">Metal-binding</keyword>
<evidence type="ECO:0000256" key="12">
    <source>
        <dbReference type="ARBA" id="ARBA00081411"/>
    </source>
</evidence>
<dbReference type="Gene3D" id="3.90.230.10">
    <property type="entry name" value="Creatinase/methionine aminopeptidase superfamily"/>
    <property type="match status" value="1"/>
</dbReference>
<dbReference type="SUPFAM" id="SSF53092">
    <property type="entry name" value="Creatinase/prolidase N-terminal domain"/>
    <property type="match status" value="1"/>
</dbReference>
<evidence type="ECO:0000256" key="11">
    <source>
        <dbReference type="ARBA" id="ARBA00075356"/>
    </source>
</evidence>
<accession>A0A0F5K775</accession>
<dbReference type="Proteomes" id="UP000033618">
    <property type="component" value="Unassembled WGS sequence"/>
</dbReference>
<evidence type="ECO:0000256" key="3">
    <source>
        <dbReference type="ARBA" id="ARBA00008766"/>
    </source>
</evidence>
<evidence type="ECO:0000256" key="13">
    <source>
        <dbReference type="RuleBase" id="RU000590"/>
    </source>
</evidence>
<dbReference type="InterPro" id="IPR000994">
    <property type="entry name" value="Pept_M24"/>
</dbReference>